<sequence length="73" mass="8024">MTIEKFVVTADQMRQIEARIFAAGMPVAALMEKVAGLLARRIQALVKEEGRGKKGEGPSITLRVQKGMRDLVI</sequence>
<protein>
    <submittedName>
        <fullName evidence="1">Uncharacterized protein</fullName>
    </submittedName>
</protein>
<proteinExistence type="predicted"/>
<dbReference type="Proteomes" id="UP000226442">
    <property type="component" value="Unassembled WGS sequence"/>
</dbReference>
<accession>A0A2G4F0M5</accession>
<dbReference type="EMBL" id="NXIB02000057">
    <property type="protein sequence ID" value="PHX55310.1"/>
    <property type="molecule type" value="Genomic_DNA"/>
</dbReference>
<reference evidence="1" key="1">
    <citation type="submission" date="2017-10" db="EMBL/GenBank/DDBJ databases">
        <title>Draft genome sequence of the planktic cyanobacteria Tychonema bourrellyi isolated from alpine lentic freshwater.</title>
        <authorList>
            <person name="Tett A."/>
            <person name="Armanini F."/>
            <person name="Asnicar F."/>
            <person name="Boscaini A."/>
            <person name="Pasolli E."/>
            <person name="Zolfo M."/>
            <person name="Donati C."/>
            <person name="Salmaso N."/>
            <person name="Segata N."/>
        </authorList>
    </citation>
    <scope>NUCLEOTIDE SEQUENCE</scope>
    <source>
        <strain evidence="1">FEM_GT703</strain>
    </source>
</reference>
<organism evidence="1 2">
    <name type="scientific">Tychonema bourrellyi FEM_GT703</name>
    <dbReference type="NCBI Taxonomy" id="2040638"/>
    <lineage>
        <taxon>Bacteria</taxon>
        <taxon>Bacillati</taxon>
        <taxon>Cyanobacteriota</taxon>
        <taxon>Cyanophyceae</taxon>
        <taxon>Oscillatoriophycideae</taxon>
        <taxon>Oscillatoriales</taxon>
        <taxon>Microcoleaceae</taxon>
        <taxon>Tychonema</taxon>
    </lineage>
</organism>
<evidence type="ECO:0000313" key="2">
    <source>
        <dbReference type="Proteomes" id="UP000226442"/>
    </source>
</evidence>
<dbReference type="AlphaFoldDB" id="A0A2G4F0M5"/>
<evidence type="ECO:0000313" key="1">
    <source>
        <dbReference type="EMBL" id="PHX55310.1"/>
    </source>
</evidence>
<name>A0A2G4F0M5_9CYAN</name>
<dbReference type="Gene3D" id="3.40.50.10260">
    <property type="entry name" value="YjeF N-terminal domain"/>
    <property type="match status" value="1"/>
</dbReference>
<keyword evidence="2" id="KW-1185">Reference proteome</keyword>
<dbReference type="InterPro" id="IPR036652">
    <property type="entry name" value="YjeF_N_dom_sf"/>
</dbReference>
<comment type="caution">
    <text evidence="1">The sequence shown here is derived from an EMBL/GenBank/DDBJ whole genome shotgun (WGS) entry which is preliminary data.</text>
</comment>
<gene>
    <name evidence="1" type="ORF">CP500_011435</name>
</gene>
<dbReference type="SUPFAM" id="SSF64153">
    <property type="entry name" value="YjeF N-terminal domain-like"/>
    <property type="match status" value="1"/>
</dbReference>